<evidence type="ECO:0000256" key="2">
    <source>
        <dbReference type="ARBA" id="ARBA00022771"/>
    </source>
</evidence>
<dbReference type="PANTHER" id="PTHR20922">
    <property type="entry name" value="DNL-TYPE ZINC FINGER PROTEIN"/>
    <property type="match status" value="1"/>
</dbReference>
<evidence type="ECO:0000313" key="7">
    <source>
        <dbReference type="EMBL" id="KZZ90722.1"/>
    </source>
</evidence>
<sequence length="208" mass="23323">MTTPRRLVRSLIDGFGRPSFITSVARSRSIATYAYASRPSAPLFNSLRQNVQMPLPSSRRFESTKSRFHTPLTESKELTPEEKIALEQRRSQEPAYMITFTCKPCSQRSSHRISHHGYHKGTVLIECPGCQSRHVISDHLKIFMDSSSTLEDILAKGGQTIIKAKLGGDLEWWEDGSIRSLSGGDPVQQETQADQAKESMKSDKPDSQ</sequence>
<dbReference type="InterPro" id="IPR007853">
    <property type="entry name" value="Znf_DNL-typ"/>
</dbReference>
<evidence type="ECO:0000256" key="4">
    <source>
        <dbReference type="PROSITE-ProRule" id="PRU00834"/>
    </source>
</evidence>
<dbReference type="AlphaFoldDB" id="A0A167Y0Y0"/>
<name>A0A167Y0Y0_9EURO</name>
<keyword evidence="1" id="KW-0479">Metal-binding</keyword>
<dbReference type="Proteomes" id="UP000242877">
    <property type="component" value="Unassembled WGS sequence"/>
</dbReference>
<evidence type="ECO:0000256" key="3">
    <source>
        <dbReference type="ARBA" id="ARBA00022833"/>
    </source>
</evidence>
<dbReference type="PANTHER" id="PTHR20922:SF13">
    <property type="entry name" value="DNL-TYPE ZINC FINGER PROTEIN"/>
    <property type="match status" value="1"/>
</dbReference>
<evidence type="ECO:0000313" key="8">
    <source>
        <dbReference type="Proteomes" id="UP000242877"/>
    </source>
</evidence>
<reference evidence="7 8" key="1">
    <citation type="journal article" date="2016" name="Genome Biol. Evol.">
        <title>Divergent and convergent evolution of fungal pathogenicity.</title>
        <authorList>
            <person name="Shang Y."/>
            <person name="Xiao G."/>
            <person name="Zheng P."/>
            <person name="Cen K."/>
            <person name="Zhan S."/>
            <person name="Wang C."/>
        </authorList>
    </citation>
    <scope>NUCLEOTIDE SEQUENCE [LARGE SCALE GENOMIC DNA]</scope>
    <source>
        <strain evidence="7 8">ARSEF 7405</strain>
    </source>
</reference>
<organism evidence="7 8">
    <name type="scientific">Ascosphaera apis ARSEF 7405</name>
    <dbReference type="NCBI Taxonomy" id="392613"/>
    <lineage>
        <taxon>Eukaryota</taxon>
        <taxon>Fungi</taxon>
        <taxon>Dikarya</taxon>
        <taxon>Ascomycota</taxon>
        <taxon>Pezizomycotina</taxon>
        <taxon>Eurotiomycetes</taxon>
        <taxon>Eurotiomycetidae</taxon>
        <taxon>Onygenales</taxon>
        <taxon>Ascosphaeraceae</taxon>
        <taxon>Ascosphaera</taxon>
    </lineage>
</organism>
<dbReference type="VEuPathDB" id="FungiDB:AAP_03817"/>
<dbReference type="Pfam" id="PF05180">
    <property type="entry name" value="zf-DNL"/>
    <property type="match status" value="1"/>
</dbReference>
<dbReference type="GO" id="GO:0050821">
    <property type="term" value="P:protein stabilization"/>
    <property type="evidence" value="ECO:0007669"/>
    <property type="project" value="TreeGrafter"/>
</dbReference>
<keyword evidence="2 4" id="KW-0863">Zinc-finger</keyword>
<keyword evidence="3" id="KW-0862">Zinc</keyword>
<evidence type="ECO:0000259" key="6">
    <source>
        <dbReference type="PROSITE" id="PS51501"/>
    </source>
</evidence>
<dbReference type="PROSITE" id="PS51501">
    <property type="entry name" value="ZF_DNL"/>
    <property type="match status" value="1"/>
</dbReference>
<comment type="caution">
    <text evidence="7">The sequence shown here is derived from an EMBL/GenBank/DDBJ whole genome shotgun (WGS) entry which is preliminary data.</text>
</comment>
<evidence type="ECO:0000256" key="1">
    <source>
        <dbReference type="ARBA" id="ARBA00022723"/>
    </source>
</evidence>
<accession>A0A167Y0Y0</accession>
<dbReference type="OrthoDB" id="512667at2759"/>
<evidence type="ECO:0000256" key="5">
    <source>
        <dbReference type="SAM" id="MobiDB-lite"/>
    </source>
</evidence>
<keyword evidence="8" id="KW-1185">Reference proteome</keyword>
<dbReference type="EMBL" id="AZGZ01000016">
    <property type="protein sequence ID" value="KZZ90722.1"/>
    <property type="molecule type" value="Genomic_DNA"/>
</dbReference>
<dbReference type="GO" id="GO:0008270">
    <property type="term" value="F:zinc ion binding"/>
    <property type="evidence" value="ECO:0007669"/>
    <property type="project" value="UniProtKB-KW"/>
</dbReference>
<feature type="region of interest" description="Disordered" evidence="5">
    <location>
        <begin position="177"/>
        <end position="208"/>
    </location>
</feature>
<protein>
    <submittedName>
        <fullName evidence="7">DNL zinc finger domain-containing protein</fullName>
    </submittedName>
</protein>
<dbReference type="GO" id="GO:0005739">
    <property type="term" value="C:mitochondrion"/>
    <property type="evidence" value="ECO:0007669"/>
    <property type="project" value="TreeGrafter"/>
</dbReference>
<dbReference type="GO" id="GO:0051087">
    <property type="term" value="F:protein-folding chaperone binding"/>
    <property type="evidence" value="ECO:0007669"/>
    <property type="project" value="TreeGrafter"/>
</dbReference>
<proteinExistence type="predicted"/>
<gene>
    <name evidence="7" type="ORF">AAP_03817</name>
</gene>
<dbReference type="GO" id="GO:0030150">
    <property type="term" value="P:protein import into mitochondrial matrix"/>
    <property type="evidence" value="ECO:0007669"/>
    <property type="project" value="TreeGrafter"/>
</dbReference>
<feature type="compositionally biased region" description="Basic and acidic residues" evidence="5">
    <location>
        <begin position="195"/>
        <end position="208"/>
    </location>
</feature>
<dbReference type="InterPro" id="IPR024158">
    <property type="entry name" value="Mt_import_TIM15"/>
</dbReference>
<dbReference type="GO" id="GO:0006457">
    <property type="term" value="P:protein folding"/>
    <property type="evidence" value="ECO:0007669"/>
    <property type="project" value="TreeGrafter"/>
</dbReference>
<feature type="domain" description="DNL-type" evidence="6">
    <location>
        <begin position="91"/>
        <end position="186"/>
    </location>
</feature>